<evidence type="ECO:0000313" key="2">
    <source>
        <dbReference type="Proteomes" id="UP000215914"/>
    </source>
</evidence>
<name>A0A9K3I5I8_HELAN</name>
<sequence>MLCGRSTSIIHKHEGHYLPDFIRNKFDEGKHDEVVFKQIREHMDPKSLTTFQKIAYRCLHHEREERPTTNEVLLQLKKVLAFQVSYHSYMKTGLFVCISTNHNFILYSLPKAINGNFLY</sequence>
<proteinExistence type="predicted"/>
<reference evidence="1" key="1">
    <citation type="journal article" date="2017" name="Nature">
        <title>The sunflower genome provides insights into oil metabolism, flowering and Asterid evolution.</title>
        <authorList>
            <person name="Badouin H."/>
            <person name="Gouzy J."/>
            <person name="Grassa C.J."/>
            <person name="Murat F."/>
            <person name="Staton S.E."/>
            <person name="Cottret L."/>
            <person name="Lelandais-Briere C."/>
            <person name="Owens G.L."/>
            <person name="Carrere S."/>
            <person name="Mayjonade B."/>
            <person name="Legrand L."/>
            <person name="Gill N."/>
            <person name="Kane N.C."/>
            <person name="Bowers J.E."/>
            <person name="Hubner S."/>
            <person name="Bellec A."/>
            <person name="Berard A."/>
            <person name="Berges H."/>
            <person name="Blanchet N."/>
            <person name="Boniface M.C."/>
            <person name="Brunel D."/>
            <person name="Catrice O."/>
            <person name="Chaidir N."/>
            <person name="Claudel C."/>
            <person name="Donnadieu C."/>
            <person name="Faraut T."/>
            <person name="Fievet G."/>
            <person name="Helmstetter N."/>
            <person name="King M."/>
            <person name="Knapp S.J."/>
            <person name="Lai Z."/>
            <person name="Le Paslier M.C."/>
            <person name="Lippi Y."/>
            <person name="Lorenzon L."/>
            <person name="Mandel J.R."/>
            <person name="Marage G."/>
            <person name="Marchand G."/>
            <person name="Marquand E."/>
            <person name="Bret-Mestries E."/>
            <person name="Morien E."/>
            <person name="Nambeesan S."/>
            <person name="Nguyen T."/>
            <person name="Pegot-Espagnet P."/>
            <person name="Pouilly N."/>
            <person name="Raftis F."/>
            <person name="Sallet E."/>
            <person name="Schiex T."/>
            <person name="Thomas J."/>
            <person name="Vandecasteele C."/>
            <person name="Vares D."/>
            <person name="Vear F."/>
            <person name="Vautrin S."/>
            <person name="Crespi M."/>
            <person name="Mangin B."/>
            <person name="Burke J.M."/>
            <person name="Salse J."/>
            <person name="Munos S."/>
            <person name="Vincourt P."/>
            <person name="Rieseberg L.H."/>
            <person name="Langlade N.B."/>
        </authorList>
    </citation>
    <scope>NUCLEOTIDE SEQUENCE</scope>
    <source>
        <tissue evidence="1">Leaves</tissue>
    </source>
</reference>
<dbReference type="PANTHER" id="PTHR27003">
    <property type="entry name" value="OS07G0166700 PROTEIN"/>
    <property type="match status" value="1"/>
</dbReference>
<dbReference type="PANTHER" id="PTHR27003:SF471">
    <property type="entry name" value="VASCULAR ENDOTHELIAL GROWTH FACTOR RECEPTOR 2 (VEGFR2)-RELATED"/>
    <property type="match status" value="1"/>
</dbReference>
<gene>
    <name evidence="1" type="ORF">HanXRQr2_Chr09g0380151</name>
</gene>
<protein>
    <submittedName>
        <fullName evidence="1">Uncharacterized protein</fullName>
    </submittedName>
</protein>
<keyword evidence="2" id="KW-1185">Reference proteome</keyword>
<organism evidence="1 2">
    <name type="scientific">Helianthus annuus</name>
    <name type="common">Common sunflower</name>
    <dbReference type="NCBI Taxonomy" id="4232"/>
    <lineage>
        <taxon>Eukaryota</taxon>
        <taxon>Viridiplantae</taxon>
        <taxon>Streptophyta</taxon>
        <taxon>Embryophyta</taxon>
        <taxon>Tracheophyta</taxon>
        <taxon>Spermatophyta</taxon>
        <taxon>Magnoliopsida</taxon>
        <taxon>eudicotyledons</taxon>
        <taxon>Gunneridae</taxon>
        <taxon>Pentapetalae</taxon>
        <taxon>asterids</taxon>
        <taxon>campanulids</taxon>
        <taxon>Asterales</taxon>
        <taxon>Asteraceae</taxon>
        <taxon>Asteroideae</taxon>
        <taxon>Heliantheae alliance</taxon>
        <taxon>Heliantheae</taxon>
        <taxon>Helianthus</taxon>
    </lineage>
</organism>
<dbReference type="InterPro" id="IPR045272">
    <property type="entry name" value="ANXUR1/2-like"/>
</dbReference>
<evidence type="ECO:0000313" key="1">
    <source>
        <dbReference type="EMBL" id="KAF5790186.1"/>
    </source>
</evidence>
<dbReference type="Proteomes" id="UP000215914">
    <property type="component" value="Unassembled WGS sequence"/>
</dbReference>
<dbReference type="Gene3D" id="1.10.510.10">
    <property type="entry name" value="Transferase(Phosphotransferase) domain 1"/>
    <property type="match status" value="1"/>
</dbReference>
<dbReference type="AlphaFoldDB" id="A0A9K3I5I8"/>
<reference evidence="1" key="2">
    <citation type="submission" date="2020-06" db="EMBL/GenBank/DDBJ databases">
        <title>Helianthus annuus Genome sequencing and assembly Release 2.</title>
        <authorList>
            <person name="Gouzy J."/>
            <person name="Langlade N."/>
            <person name="Munos S."/>
        </authorList>
    </citation>
    <scope>NUCLEOTIDE SEQUENCE</scope>
    <source>
        <tissue evidence="1">Leaves</tissue>
    </source>
</reference>
<comment type="caution">
    <text evidence="1">The sequence shown here is derived from an EMBL/GenBank/DDBJ whole genome shotgun (WGS) entry which is preliminary data.</text>
</comment>
<dbReference type="GO" id="GO:0004714">
    <property type="term" value="F:transmembrane receptor protein tyrosine kinase activity"/>
    <property type="evidence" value="ECO:0007669"/>
    <property type="project" value="InterPro"/>
</dbReference>
<dbReference type="EMBL" id="MNCJ02000324">
    <property type="protein sequence ID" value="KAF5790186.1"/>
    <property type="molecule type" value="Genomic_DNA"/>
</dbReference>
<accession>A0A9K3I5I8</accession>
<dbReference type="Gramene" id="mRNA:HanXRQr2_Chr09g0380151">
    <property type="protein sequence ID" value="CDS:HanXRQr2_Chr09g0380151.1"/>
    <property type="gene ID" value="HanXRQr2_Chr09g0380151"/>
</dbReference>